<evidence type="ECO:0000256" key="1">
    <source>
        <dbReference type="ARBA" id="ARBA00004141"/>
    </source>
</evidence>
<feature type="transmembrane region" description="Helical" evidence="5">
    <location>
        <begin position="240"/>
        <end position="259"/>
    </location>
</feature>
<dbReference type="GO" id="GO:0016020">
    <property type="term" value="C:membrane"/>
    <property type="evidence" value="ECO:0007669"/>
    <property type="project" value="UniProtKB-SubCell"/>
</dbReference>
<evidence type="ECO:0008006" key="8">
    <source>
        <dbReference type="Google" id="ProtNLM"/>
    </source>
</evidence>
<protein>
    <recommendedName>
        <fullName evidence="8">RTA1 domain-containing protein</fullName>
    </recommendedName>
</protein>
<keyword evidence="4 5" id="KW-0472">Membrane</keyword>
<evidence type="ECO:0000313" key="6">
    <source>
        <dbReference type="EMBL" id="PGH13037.1"/>
    </source>
</evidence>
<dbReference type="PANTHER" id="PTHR31465:SF13">
    <property type="entry name" value="RTA1 DOMAIN PROTEIN-RELATED"/>
    <property type="match status" value="1"/>
</dbReference>
<sequence>MSELTAKGLYHYSPNRGAAIAFTVTYAISAALHELQWRASKPQKFTIPLTMGAIFSAIGFLQRSLITSRSGNVKTLFILSTMFILGAGPTYAGADYFICGRLFSFIPSAAPMSPIRVVRTFIAFDLLAEVCVWAGAGLQAGAGSFTSTRYKTGLNLIRVAMTVQASLFTSFVAVLAIFHVRVRRIRAKWQTTEDGSKRRRFMTVVYCLYTSSMLIIIRSAYHIAETFVPDEHVFRTTEPPFIVCEAVIMLLNTVMFNVFHPGLILPTDSRAYIGLDGQERVNEALEGALHDSRPLVMKILDPLDFKGLFAKKDKKVYDPHGSLEMDGSHSQRLVDH</sequence>
<dbReference type="STRING" id="1447875.A0A2B7XX19"/>
<dbReference type="OrthoDB" id="3358017at2759"/>
<dbReference type="AlphaFoldDB" id="A0A2B7XX19"/>
<feature type="transmembrane region" description="Helical" evidence="5">
    <location>
        <begin position="201"/>
        <end position="220"/>
    </location>
</feature>
<keyword evidence="2 5" id="KW-0812">Transmembrane</keyword>
<feature type="transmembrane region" description="Helical" evidence="5">
    <location>
        <begin position="16"/>
        <end position="33"/>
    </location>
</feature>
<feature type="transmembrane region" description="Helical" evidence="5">
    <location>
        <begin position="156"/>
        <end position="180"/>
    </location>
</feature>
<dbReference type="Pfam" id="PF04479">
    <property type="entry name" value="RTA1"/>
    <property type="match status" value="1"/>
</dbReference>
<feature type="transmembrane region" description="Helical" evidence="5">
    <location>
        <begin position="77"/>
        <end position="97"/>
    </location>
</feature>
<evidence type="ECO:0000256" key="3">
    <source>
        <dbReference type="ARBA" id="ARBA00022989"/>
    </source>
</evidence>
<name>A0A2B7XX19_9EURO</name>
<dbReference type="PANTHER" id="PTHR31465">
    <property type="entry name" value="PROTEIN RTA1-RELATED"/>
    <property type="match status" value="1"/>
</dbReference>
<organism evidence="6 7">
    <name type="scientific">Helicocarpus griseus UAMH5409</name>
    <dbReference type="NCBI Taxonomy" id="1447875"/>
    <lineage>
        <taxon>Eukaryota</taxon>
        <taxon>Fungi</taxon>
        <taxon>Dikarya</taxon>
        <taxon>Ascomycota</taxon>
        <taxon>Pezizomycotina</taxon>
        <taxon>Eurotiomycetes</taxon>
        <taxon>Eurotiomycetidae</taxon>
        <taxon>Onygenales</taxon>
        <taxon>Ajellomycetaceae</taxon>
        <taxon>Helicocarpus</taxon>
    </lineage>
</organism>
<keyword evidence="3 5" id="KW-1133">Transmembrane helix</keyword>
<comment type="caution">
    <text evidence="6">The sequence shown here is derived from an EMBL/GenBank/DDBJ whole genome shotgun (WGS) entry which is preliminary data.</text>
</comment>
<proteinExistence type="predicted"/>
<feature type="transmembrane region" description="Helical" evidence="5">
    <location>
        <begin position="45"/>
        <end position="65"/>
    </location>
</feature>
<evidence type="ECO:0000313" key="7">
    <source>
        <dbReference type="Proteomes" id="UP000223968"/>
    </source>
</evidence>
<feature type="transmembrane region" description="Helical" evidence="5">
    <location>
        <begin position="117"/>
        <end position="136"/>
    </location>
</feature>
<accession>A0A2B7XX19</accession>
<evidence type="ECO:0000256" key="2">
    <source>
        <dbReference type="ARBA" id="ARBA00022692"/>
    </source>
</evidence>
<dbReference type="Proteomes" id="UP000223968">
    <property type="component" value="Unassembled WGS sequence"/>
</dbReference>
<keyword evidence="7" id="KW-1185">Reference proteome</keyword>
<evidence type="ECO:0000256" key="4">
    <source>
        <dbReference type="ARBA" id="ARBA00023136"/>
    </source>
</evidence>
<dbReference type="EMBL" id="PDNB01000050">
    <property type="protein sequence ID" value="PGH13037.1"/>
    <property type="molecule type" value="Genomic_DNA"/>
</dbReference>
<comment type="subcellular location">
    <subcellularLocation>
        <location evidence="1">Membrane</location>
        <topology evidence="1">Multi-pass membrane protein</topology>
    </subcellularLocation>
</comment>
<reference evidence="6 7" key="1">
    <citation type="submission" date="2017-10" db="EMBL/GenBank/DDBJ databases">
        <title>Comparative genomics in systemic dimorphic fungi from Ajellomycetaceae.</title>
        <authorList>
            <person name="Munoz J.F."/>
            <person name="Mcewen J.G."/>
            <person name="Clay O.K."/>
            <person name="Cuomo C.A."/>
        </authorList>
    </citation>
    <scope>NUCLEOTIDE SEQUENCE [LARGE SCALE GENOMIC DNA]</scope>
    <source>
        <strain evidence="6 7">UAMH5409</strain>
    </source>
</reference>
<dbReference type="InterPro" id="IPR007568">
    <property type="entry name" value="RTA1"/>
</dbReference>
<evidence type="ECO:0000256" key="5">
    <source>
        <dbReference type="SAM" id="Phobius"/>
    </source>
</evidence>
<gene>
    <name evidence="6" type="ORF">AJ79_03874</name>
</gene>